<protein>
    <submittedName>
        <fullName evidence="1">Uncharacterized protein</fullName>
    </submittedName>
</protein>
<dbReference type="EMBL" id="QANS01000002">
    <property type="protein sequence ID" value="PTU32184.1"/>
    <property type="molecule type" value="Genomic_DNA"/>
</dbReference>
<reference evidence="1 2" key="1">
    <citation type="submission" date="2018-04" db="EMBL/GenBank/DDBJ databases">
        <title>Novel species isolated from glacier.</title>
        <authorList>
            <person name="Liu Q."/>
            <person name="Xin Y.-H."/>
        </authorList>
    </citation>
    <scope>NUCLEOTIDE SEQUENCE [LARGE SCALE GENOMIC DNA]</scope>
    <source>
        <strain evidence="1 2">GT1R17</strain>
    </source>
</reference>
<gene>
    <name evidence="1" type="ORF">CJD38_05855</name>
</gene>
<accession>A0A2T5MHZ4</accession>
<keyword evidence="2" id="KW-1185">Reference proteome</keyword>
<comment type="caution">
    <text evidence="1">The sequence shown here is derived from an EMBL/GenBank/DDBJ whole genome shotgun (WGS) entry which is preliminary data.</text>
</comment>
<organism evidence="1 2">
    <name type="scientific">Stenotrophobium rhamnosiphilum</name>
    <dbReference type="NCBI Taxonomy" id="2029166"/>
    <lineage>
        <taxon>Bacteria</taxon>
        <taxon>Pseudomonadati</taxon>
        <taxon>Pseudomonadota</taxon>
        <taxon>Gammaproteobacteria</taxon>
        <taxon>Nevskiales</taxon>
        <taxon>Nevskiaceae</taxon>
        <taxon>Stenotrophobium</taxon>
    </lineage>
</organism>
<sequence>MDSDSGYNAGILVAAHKLRDEGNLTVEEHRQLRLCLKWFNDELEIPTILKEPEHRRAISWFKSEAKEPIAKMWELKKVLIEHGIHVEVLHTIDPGVVVYEDKWQVIAKPQKRLRSQ</sequence>
<proteinExistence type="predicted"/>
<dbReference type="Proteomes" id="UP000244248">
    <property type="component" value="Unassembled WGS sequence"/>
</dbReference>
<name>A0A2T5MHZ4_9GAMM</name>
<evidence type="ECO:0000313" key="1">
    <source>
        <dbReference type="EMBL" id="PTU32184.1"/>
    </source>
</evidence>
<evidence type="ECO:0000313" key="2">
    <source>
        <dbReference type="Proteomes" id="UP000244248"/>
    </source>
</evidence>
<dbReference type="AlphaFoldDB" id="A0A2T5MHZ4"/>